<keyword evidence="2" id="KW-1185">Reference proteome</keyword>
<dbReference type="AlphaFoldDB" id="A0A081KA39"/>
<evidence type="ECO:0000313" key="1">
    <source>
        <dbReference type="EMBL" id="KEI71015.1"/>
    </source>
</evidence>
<accession>A0A081KA39</accession>
<organism evidence="1 2">
    <name type="scientific">Endozoicomonas elysicola</name>
    <dbReference type="NCBI Taxonomy" id="305900"/>
    <lineage>
        <taxon>Bacteria</taxon>
        <taxon>Pseudomonadati</taxon>
        <taxon>Pseudomonadota</taxon>
        <taxon>Gammaproteobacteria</taxon>
        <taxon>Oceanospirillales</taxon>
        <taxon>Endozoicomonadaceae</taxon>
        <taxon>Endozoicomonas</taxon>
    </lineage>
</organism>
<gene>
    <name evidence="1" type="ORF">GV64_09900</name>
</gene>
<comment type="caution">
    <text evidence="1">The sequence shown here is derived from an EMBL/GenBank/DDBJ whole genome shotgun (WGS) entry which is preliminary data.</text>
</comment>
<protein>
    <submittedName>
        <fullName evidence="1">Uncharacterized protein</fullName>
    </submittedName>
</protein>
<reference evidence="1 2" key="1">
    <citation type="submission" date="2014-06" db="EMBL/GenBank/DDBJ databases">
        <title>Whole Genome Sequences of Three Symbiotic Endozoicomonas Bacteria.</title>
        <authorList>
            <person name="Neave M.J."/>
            <person name="Apprill A."/>
            <person name="Voolstra C.R."/>
        </authorList>
    </citation>
    <scope>NUCLEOTIDE SEQUENCE [LARGE SCALE GENOMIC DNA]</scope>
    <source>
        <strain evidence="1 2">DSM 22380</strain>
    </source>
</reference>
<dbReference type="EMBL" id="JOJP01000001">
    <property type="protein sequence ID" value="KEI71015.1"/>
    <property type="molecule type" value="Genomic_DNA"/>
</dbReference>
<sequence length="59" mass="6609">MENRSWQFFYYSKWNKAGLYTAFTGSIDPIEMQANTLYLHSGTAGLSAVVAGDKPENCQ</sequence>
<dbReference type="Proteomes" id="UP000027997">
    <property type="component" value="Unassembled WGS sequence"/>
</dbReference>
<name>A0A081KA39_9GAMM</name>
<evidence type="ECO:0000313" key="2">
    <source>
        <dbReference type="Proteomes" id="UP000027997"/>
    </source>
</evidence>
<proteinExistence type="predicted"/>